<dbReference type="EC" id="6.1.1.-" evidence="7"/>
<keyword evidence="8" id="KW-0648">Protein biosynthesis</keyword>
<feature type="binding site" evidence="7">
    <location>
        <position position="205"/>
    </location>
    <ligand>
        <name>L-glutamate</name>
        <dbReference type="ChEBI" id="CHEBI:29985"/>
    </ligand>
</feature>
<sequence length="297" mass="32519">MTTVTEAPYRGRFAPSPTGPLHFGSLVSALASWLDARAHRGAWLVRVEDIDGPRTVPGAAEDILDTLARFGMVADEPPVWQSRRMPLYQHAFERLQATGLVYPCGCTRKEIADSLVRAHARHTTLAYPGTCRNGLNGKPARAWRLRVPDGDAAIVSFDDGWQGRQTQNLATEVGDFVLRRADDQWAYQLAVVVDDADQRITHIVRGADLLDSTARQIYLQQCLGVPTPSYLHVPVVTNVDGEKLSKQTGALALSATDPLVALTDAALHLGLKLTQAAKSLDSFYVEAIAAWSERVKR</sequence>
<dbReference type="GO" id="GO:0006424">
    <property type="term" value="P:glutamyl-tRNA aminoacylation"/>
    <property type="evidence" value="ECO:0007669"/>
    <property type="project" value="InterPro"/>
</dbReference>
<feature type="binding site" evidence="7">
    <location>
        <position position="187"/>
    </location>
    <ligand>
        <name>L-glutamate</name>
        <dbReference type="ChEBI" id="CHEBI:29985"/>
    </ligand>
</feature>
<evidence type="ECO:0000256" key="1">
    <source>
        <dbReference type="ARBA" id="ARBA00022598"/>
    </source>
</evidence>
<gene>
    <name evidence="7" type="primary">gluQ</name>
    <name evidence="10" type="ORF">K788_0006636</name>
</gene>
<dbReference type="InterPro" id="IPR000924">
    <property type="entry name" value="Glu/Gln-tRNA-synth"/>
</dbReference>
<accession>A0A0P0R868</accession>
<comment type="function">
    <text evidence="7">Catalyzes the tRNA-independent activation of glutamate in presence of ATP and the subsequent transfer of glutamate onto a tRNA(Asp). Glutamate is transferred on the 2-amino-5-(4,5-dihydroxy-2-cyclopenten-1-yl) moiety of the queuosine in the wobble position of the QUC anticodon.</text>
</comment>
<name>A0A0P0R868_9BURK</name>
<dbReference type="PANTHER" id="PTHR43311">
    <property type="entry name" value="GLUTAMATE--TRNA LIGASE"/>
    <property type="match status" value="1"/>
</dbReference>
<reference evidence="10 11" key="1">
    <citation type="journal article" date="2014" name="Genome Announc.">
        <title>Draft Genome Sequence of the Haloacid-Degrading Burkholderia caribensis Strain MBA4.</title>
        <authorList>
            <person name="Pan Y."/>
            <person name="Kong K.F."/>
            <person name="Tsang J.S."/>
        </authorList>
    </citation>
    <scope>NUCLEOTIDE SEQUENCE [LARGE SCALE GENOMIC DNA]</scope>
    <source>
        <strain evidence="10 11">MBA4</strain>
    </source>
</reference>
<feature type="binding site" evidence="7">
    <location>
        <position position="127"/>
    </location>
    <ligand>
        <name>Zn(2+)</name>
        <dbReference type="ChEBI" id="CHEBI:29105"/>
    </ligand>
</feature>
<dbReference type="PANTHER" id="PTHR43311:SF1">
    <property type="entry name" value="GLUTAMYL-Q TRNA(ASP) SYNTHETASE"/>
    <property type="match status" value="1"/>
</dbReference>
<dbReference type="NCBIfam" id="TIGR03838">
    <property type="entry name" value="queuosine_YadB"/>
    <property type="match status" value="1"/>
</dbReference>
<dbReference type="GO" id="GO:0005524">
    <property type="term" value="F:ATP binding"/>
    <property type="evidence" value="ECO:0007669"/>
    <property type="project" value="UniProtKB-KW"/>
</dbReference>
<dbReference type="HAMAP" id="MF_01428">
    <property type="entry name" value="Glu_Q_tRNA_synth"/>
    <property type="match status" value="1"/>
</dbReference>
<evidence type="ECO:0000259" key="9">
    <source>
        <dbReference type="Pfam" id="PF00749"/>
    </source>
</evidence>
<organism evidence="10 11">
    <name type="scientific">Paraburkholderia caribensis MBA4</name>
    <dbReference type="NCBI Taxonomy" id="1323664"/>
    <lineage>
        <taxon>Bacteria</taxon>
        <taxon>Pseudomonadati</taxon>
        <taxon>Pseudomonadota</taxon>
        <taxon>Betaproteobacteria</taxon>
        <taxon>Burkholderiales</taxon>
        <taxon>Burkholderiaceae</taxon>
        <taxon>Paraburkholderia</taxon>
    </lineage>
</organism>
<feature type="binding site" evidence="7">
    <location>
        <position position="246"/>
    </location>
    <ligand>
        <name>ATP</name>
        <dbReference type="ChEBI" id="CHEBI:30616"/>
    </ligand>
</feature>
<dbReference type="GeneID" id="69968726"/>
<dbReference type="InterPro" id="IPR022380">
    <property type="entry name" value="Glu-Q_tRNA(Asp)_Synthase"/>
</dbReference>
<dbReference type="NCBIfam" id="NF004314">
    <property type="entry name" value="PRK05710.1-3"/>
    <property type="match status" value="1"/>
</dbReference>
<evidence type="ECO:0000256" key="3">
    <source>
        <dbReference type="ARBA" id="ARBA00022741"/>
    </source>
</evidence>
<evidence type="ECO:0000256" key="8">
    <source>
        <dbReference type="RuleBase" id="RU363037"/>
    </source>
</evidence>
<dbReference type="SUPFAM" id="SSF52374">
    <property type="entry name" value="Nucleotidylyl transferase"/>
    <property type="match status" value="1"/>
</dbReference>
<keyword evidence="2 7" id="KW-0479">Metal-binding</keyword>
<dbReference type="GO" id="GO:0006400">
    <property type="term" value="P:tRNA modification"/>
    <property type="evidence" value="ECO:0007669"/>
    <property type="project" value="InterPro"/>
</dbReference>
<dbReference type="NCBIfam" id="NF004315">
    <property type="entry name" value="PRK05710.1-4"/>
    <property type="match status" value="1"/>
</dbReference>
<dbReference type="Proteomes" id="UP000019146">
    <property type="component" value="Chromosome 1"/>
</dbReference>
<evidence type="ECO:0000256" key="2">
    <source>
        <dbReference type="ARBA" id="ARBA00022723"/>
    </source>
</evidence>
<dbReference type="EMBL" id="CP012746">
    <property type="protein sequence ID" value="ALL64569.1"/>
    <property type="molecule type" value="Genomic_DNA"/>
</dbReference>
<feature type="binding site" evidence="7">
    <location>
        <begin position="12"/>
        <end position="16"/>
    </location>
    <ligand>
        <name>L-glutamate</name>
        <dbReference type="ChEBI" id="CHEBI:29985"/>
    </ligand>
</feature>
<proteinExistence type="inferred from homology"/>
<dbReference type="RefSeq" id="WP_036003687.1">
    <property type="nucleotide sequence ID" value="NZ_CP012746.1"/>
</dbReference>
<comment type="cofactor">
    <cofactor evidence="7">
        <name>Zn(2+)</name>
        <dbReference type="ChEBI" id="CHEBI:29105"/>
    </cofactor>
    <text evidence="7">Binds 1 zinc ion per subunit.</text>
</comment>
<feature type="binding site" evidence="7">
    <location>
        <position position="104"/>
    </location>
    <ligand>
        <name>Zn(2+)</name>
        <dbReference type="ChEBI" id="CHEBI:29105"/>
    </ligand>
</feature>
<evidence type="ECO:0000313" key="11">
    <source>
        <dbReference type="Proteomes" id="UP000019146"/>
    </source>
</evidence>
<dbReference type="GO" id="GO:0005829">
    <property type="term" value="C:cytosol"/>
    <property type="evidence" value="ECO:0007669"/>
    <property type="project" value="TreeGrafter"/>
</dbReference>
<keyword evidence="3 7" id="KW-0547">Nucleotide-binding</keyword>
<keyword evidence="5 7" id="KW-0067">ATP-binding</keyword>
<dbReference type="KEGG" id="bcai:K788_0006636"/>
<dbReference type="GO" id="GO:0004818">
    <property type="term" value="F:glutamate-tRNA ligase activity"/>
    <property type="evidence" value="ECO:0007669"/>
    <property type="project" value="TreeGrafter"/>
</dbReference>
<dbReference type="InterPro" id="IPR049940">
    <property type="entry name" value="GluQ/Sye"/>
</dbReference>
<dbReference type="InterPro" id="IPR014729">
    <property type="entry name" value="Rossmann-like_a/b/a_fold"/>
</dbReference>
<feature type="domain" description="Glutamyl/glutaminyl-tRNA synthetase class Ib catalytic" evidence="9">
    <location>
        <begin position="10"/>
        <end position="251"/>
    </location>
</feature>
<dbReference type="AlphaFoldDB" id="A0A0P0R868"/>
<dbReference type="InterPro" id="IPR020058">
    <property type="entry name" value="Glu/Gln-tRNA-synth_Ib_cat-dom"/>
</dbReference>
<protein>
    <recommendedName>
        <fullName evidence="7">Glutamyl-Q tRNA(Asp) synthetase</fullName>
        <shortName evidence="7">Glu-Q-RSs</shortName>
        <ecNumber evidence="7">6.1.1.-</ecNumber>
    </recommendedName>
</protein>
<evidence type="ECO:0000256" key="5">
    <source>
        <dbReference type="ARBA" id="ARBA00022840"/>
    </source>
</evidence>
<feature type="short sequence motif" description="'HIGH' region" evidence="7">
    <location>
        <begin position="15"/>
        <end position="25"/>
    </location>
</feature>
<dbReference type="Gene3D" id="3.40.50.620">
    <property type="entry name" value="HUPs"/>
    <property type="match status" value="1"/>
</dbReference>
<evidence type="ECO:0000313" key="10">
    <source>
        <dbReference type="EMBL" id="ALL64569.1"/>
    </source>
</evidence>
<evidence type="ECO:0000256" key="7">
    <source>
        <dbReference type="HAMAP-Rule" id="MF_01428"/>
    </source>
</evidence>
<keyword evidence="4 7" id="KW-0862">Zinc</keyword>
<comment type="similarity">
    <text evidence="7">Belongs to the class-I aminoacyl-tRNA synthetase family. GluQ subfamily.</text>
</comment>
<feature type="binding site" evidence="7">
    <location>
        <position position="106"/>
    </location>
    <ligand>
        <name>Zn(2+)</name>
        <dbReference type="ChEBI" id="CHEBI:29105"/>
    </ligand>
</feature>
<feature type="binding site" evidence="7">
    <location>
        <position position="131"/>
    </location>
    <ligand>
        <name>Zn(2+)</name>
        <dbReference type="ChEBI" id="CHEBI:29105"/>
    </ligand>
</feature>
<dbReference type="NCBIfam" id="NF004313">
    <property type="entry name" value="PRK05710.1-2"/>
    <property type="match status" value="1"/>
</dbReference>
<keyword evidence="6 7" id="KW-0030">Aminoacyl-tRNA synthetase</keyword>
<dbReference type="PRINTS" id="PR00987">
    <property type="entry name" value="TRNASYNTHGLU"/>
</dbReference>
<feature type="binding site" evidence="7">
    <location>
        <position position="48"/>
    </location>
    <ligand>
        <name>L-glutamate</name>
        <dbReference type="ChEBI" id="CHEBI:29985"/>
    </ligand>
</feature>
<dbReference type="Pfam" id="PF00749">
    <property type="entry name" value="tRNA-synt_1c"/>
    <property type="match status" value="1"/>
</dbReference>
<dbReference type="GO" id="GO:0008270">
    <property type="term" value="F:zinc ion binding"/>
    <property type="evidence" value="ECO:0007669"/>
    <property type="project" value="UniProtKB-UniRule"/>
</dbReference>
<evidence type="ECO:0000256" key="6">
    <source>
        <dbReference type="ARBA" id="ARBA00023146"/>
    </source>
</evidence>
<feature type="short sequence motif" description="'KMSKS' region" evidence="7">
    <location>
        <begin position="243"/>
        <end position="247"/>
    </location>
</feature>
<evidence type="ECO:0000256" key="4">
    <source>
        <dbReference type="ARBA" id="ARBA00022833"/>
    </source>
</evidence>
<keyword evidence="1 7" id="KW-0436">Ligase</keyword>